<evidence type="ECO:0000313" key="20">
    <source>
        <dbReference type="EMBL" id="PJZ61636.1"/>
    </source>
</evidence>
<dbReference type="InterPro" id="IPR029058">
    <property type="entry name" value="AB_hydrolase_fold"/>
</dbReference>
<dbReference type="PANTHER" id="PTHR47470">
    <property type="entry name" value="CHOLESTEROL OXIDASE"/>
    <property type="match status" value="1"/>
</dbReference>
<dbReference type="AlphaFoldDB" id="A0A2M9YK52"/>
<evidence type="ECO:0000256" key="12">
    <source>
        <dbReference type="ARBA" id="ARBA00049645"/>
    </source>
</evidence>
<name>A0A2M9YK52_9LEPT</name>
<dbReference type="EC" id="1.1.3.6" evidence="13"/>
<dbReference type="Gene3D" id="3.50.50.60">
    <property type="entry name" value="FAD/NAD(P)-binding domain"/>
    <property type="match status" value="3"/>
</dbReference>
<feature type="domain" description="Glucose-methanol-choline oxidoreductase N-terminal" evidence="17">
    <location>
        <begin position="19"/>
        <end position="289"/>
    </location>
</feature>
<accession>A0A2M9YK52</accession>
<dbReference type="Gene3D" id="3.40.50.1820">
    <property type="entry name" value="alpha/beta hydrolase"/>
    <property type="match status" value="1"/>
</dbReference>
<dbReference type="GO" id="GO:0004769">
    <property type="term" value="F:steroid Delta-isomerase activity"/>
    <property type="evidence" value="ECO:0007669"/>
    <property type="project" value="UniProtKB-EC"/>
</dbReference>
<evidence type="ECO:0000256" key="7">
    <source>
        <dbReference type="ARBA" id="ARBA00023098"/>
    </source>
</evidence>
<dbReference type="InterPro" id="IPR036188">
    <property type="entry name" value="FAD/NAD-bd_sf"/>
</dbReference>
<evidence type="ECO:0000313" key="22">
    <source>
        <dbReference type="Proteomes" id="UP000232188"/>
    </source>
</evidence>
<dbReference type="EC" id="5.3.3.1" evidence="11"/>
<comment type="pathway">
    <text evidence="12">Steroid metabolism; cholesterol degradation.</text>
</comment>
<dbReference type="Pfam" id="PF00561">
    <property type="entry name" value="Abhydrolase_1"/>
    <property type="match status" value="1"/>
</dbReference>
<evidence type="ECO:0000256" key="9">
    <source>
        <dbReference type="ARBA" id="ARBA00023221"/>
    </source>
</evidence>
<evidence type="ECO:0000256" key="6">
    <source>
        <dbReference type="ARBA" id="ARBA00023002"/>
    </source>
</evidence>
<evidence type="ECO:0000256" key="13">
    <source>
        <dbReference type="ARBA" id="ARBA00049723"/>
    </source>
</evidence>
<evidence type="ECO:0000256" key="3">
    <source>
        <dbReference type="ARBA" id="ARBA00022548"/>
    </source>
</evidence>
<comment type="similarity">
    <text evidence="2">Belongs to the GMC oxidoreductase family.</text>
</comment>
<reference evidence="21 22" key="1">
    <citation type="submission" date="2017-07" db="EMBL/GenBank/DDBJ databases">
        <title>Leptospira spp. isolated from tropical soils.</title>
        <authorList>
            <person name="Thibeaux R."/>
            <person name="Iraola G."/>
            <person name="Ferres I."/>
            <person name="Bierque E."/>
            <person name="Girault D."/>
            <person name="Soupe-Gilbert M.-E."/>
            <person name="Picardeau M."/>
            <person name="Goarant C."/>
        </authorList>
    </citation>
    <scope>NUCLEOTIDE SEQUENCE [LARGE SCALE GENOMIC DNA]</scope>
    <source>
        <strain evidence="19 22">FH2-B-C1</strain>
        <strain evidence="20 21">FH2-B-D1</strain>
    </source>
</reference>
<dbReference type="GO" id="GO:0008203">
    <property type="term" value="P:cholesterol metabolic process"/>
    <property type="evidence" value="ECO:0007669"/>
    <property type="project" value="UniProtKB-KW"/>
</dbReference>
<evidence type="ECO:0000256" key="10">
    <source>
        <dbReference type="ARBA" id="ARBA00023235"/>
    </source>
</evidence>
<keyword evidence="21" id="KW-1185">Reference proteome</keyword>
<dbReference type="Pfam" id="PF05199">
    <property type="entry name" value="GMC_oxred_C"/>
    <property type="match status" value="1"/>
</dbReference>
<gene>
    <name evidence="20" type="ORF">CH376_12150</name>
    <name evidence="19" type="ORF">CH380_17770</name>
</gene>
<keyword evidence="8" id="KW-1207">Sterol metabolism</keyword>
<dbReference type="SUPFAM" id="SSF51905">
    <property type="entry name" value="FAD/NAD(P)-binding domain"/>
    <property type="match status" value="1"/>
</dbReference>
<dbReference type="Proteomes" id="UP000232188">
    <property type="component" value="Unassembled WGS sequence"/>
</dbReference>
<dbReference type="PANTHER" id="PTHR47470:SF1">
    <property type="entry name" value="FAD-DEPENDENT OXIDOREDUCTASE 2 FAD BINDING DOMAIN-CONTAINING PROTEIN"/>
    <property type="match status" value="1"/>
</dbReference>
<dbReference type="GO" id="GO:0050660">
    <property type="term" value="F:flavin adenine dinucleotide binding"/>
    <property type="evidence" value="ECO:0007669"/>
    <property type="project" value="InterPro"/>
</dbReference>
<dbReference type="InterPro" id="IPR007867">
    <property type="entry name" value="GMC_OxRtase_C"/>
</dbReference>
<dbReference type="InterPro" id="IPR000073">
    <property type="entry name" value="AB_hydrolase_1"/>
</dbReference>
<evidence type="ECO:0000256" key="2">
    <source>
        <dbReference type="ARBA" id="ARBA00010790"/>
    </source>
</evidence>
<keyword evidence="5" id="KW-0274">FAD</keyword>
<keyword evidence="10" id="KW-0413">Isomerase</keyword>
<dbReference type="InterPro" id="IPR000172">
    <property type="entry name" value="GMC_OxRdtase_N"/>
</dbReference>
<keyword evidence="4" id="KW-0285">Flavoprotein</keyword>
<feature type="domain" description="AB hydrolase-1" evidence="16">
    <location>
        <begin position="829"/>
        <end position="1120"/>
    </location>
</feature>
<dbReference type="InterPro" id="IPR052542">
    <property type="entry name" value="Cholesterol_Oxidase"/>
</dbReference>
<comment type="caution">
    <text evidence="19">The sequence shown here is derived from an EMBL/GenBank/DDBJ whole genome shotgun (WGS) entry which is preliminary data.</text>
</comment>
<evidence type="ECO:0000313" key="19">
    <source>
        <dbReference type="EMBL" id="PJZ51912.1"/>
    </source>
</evidence>
<dbReference type="Pfam" id="PF00732">
    <property type="entry name" value="GMC_oxred_N"/>
    <property type="match status" value="1"/>
</dbReference>
<sequence>MIKKISQSIEKIKGQYDTIVIGSGYGGAIAASRLSRAGIEVCLLERGKEIRPGEFPNKEIHAFEEVQANYEDKHVGSQNGLYDFHFNKDINVLVGCGLGGTSLINANVSLRAVPEVFQDECWPANIRKEAKDHGLDPYYSRAEEMLRPNTIPKKYSNLPKHEALKKSAAFMGKDFYPTPINVTFESKVNHVGVQQEACTNCGDCVTGCNVSSKNTTLMNYLPDAANFGAQIFTEVKVNYLEKKEGYWLVHFIPLGVDREKFSKDELFIRANTIVLAAGALGSTEILLRSKEKGLDLSDQVGVRFSGNGDMLGFSYNGTAKINGIGFGSKKQNGNGPVGPCITGVIDTRKGAPELKDGMIIEEGSIPGAIRAQLPAVFALGSKLTGVKTKKGFVSWIFEKIRIFLSFILGPFHGAVRNTQTYLVMAHDGNDGKMFLKDDRLRISWPNVGKKPIFEEISKILKESTIPLEGTYIKNPVWNKLTDQDLISVHPLGGCPMGEDASSSVVNENCQVFSGKNGKATHNGLYVMDGSVIPRSLGVNPLLTICAISERACEKLVSKKGRKIDYSLPSHPKNTDVADDSTLGIEFTECMKGFYSTQSKEDYERGFQIGQDEKTSFEFLLTIRSNDLERMVSDPEHKATLFGTVRAPMISKDVITVTNGDFLLFVNREDRIETRNMVYKMILQTEESKRYLFVGAKWVQNDGITNIWRDTSTLFVTIYDGETETSPVYAKGILHILPEDFAKQMTTMKVINSKSIADSIKGMAKFGAFFTAALYDVYGGVASAIVPWDKDARPRTKRPLRVSTPETYFFKADDGADLRLLRYKGGNKGPVLLSPGLGVSSLIFSIDTIETNLLEYLFENKYDVWMFDYRTSIALPSAPLPNTGDVIATKDYPAAVKKVRELTGVDKIQVVAHCFGATTFTMALLAGLEGVRSVVLSQISANVEVPTSMDIKVGLHTAELMDLIGIKDLTAYTTDHADWLDKFFNSALALQPQSFFSHDVNPVSRRISFLYGSLYKLDNLNEETYRYGLGEMFGVANIKAFEHLSKMIRAHKVVTATGADDYVTHMERLNLPITFIHGAENQCYLPESTEQTYQTLIDRFNPSQYARHVIPGYGHIDCIFGKNAHKDVYPLILQALKKY</sequence>
<evidence type="ECO:0000259" key="18">
    <source>
        <dbReference type="Pfam" id="PF05199"/>
    </source>
</evidence>
<evidence type="ECO:0000256" key="15">
    <source>
        <dbReference type="ARBA" id="ARBA00049778"/>
    </source>
</evidence>
<proteinExistence type="inferred from homology"/>
<evidence type="ECO:0000313" key="21">
    <source>
        <dbReference type="Proteomes" id="UP000232149"/>
    </source>
</evidence>
<dbReference type="EMBL" id="NPDV01000018">
    <property type="protein sequence ID" value="PJZ51912.1"/>
    <property type="molecule type" value="Genomic_DNA"/>
</dbReference>
<organism evidence="19 22">
    <name type="scientific">Leptospira adleri</name>
    <dbReference type="NCBI Taxonomy" id="2023186"/>
    <lineage>
        <taxon>Bacteria</taxon>
        <taxon>Pseudomonadati</taxon>
        <taxon>Spirochaetota</taxon>
        <taxon>Spirochaetia</taxon>
        <taxon>Leptospirales</taxon>
        <taxon>Leptospiraceae</taxon>
        <taxon>Leptospira</taxon>
    </lineage>
</organism>
<protein>
    <recommendedName>
        <fullName evidence="14">Cholesterol oxidase</fullName>
        <ecNumber evidence="13">1.1.3.6</ecNumber>
        <ecNumber evidence="11">5.3.3.1</ecNumber>
    </recommendedName>
    <alternativeName>
        <fullName evidence="15">Cholesterol isomerase</fullName>
    </alternativeName>
</protein>
<evidence type="ECO:0000256" key="5">
    <source>
        <dbReference type="ARBA" id="ARBA00022827"/>
    </source>
</evidence>
<keyword evidence="3" id="KW-0153">Cholesterol metabolism</keyword>
<evidence type="ECO:0000259" key="16">
    <source>
        <dbReference type="Pfam" id="PF00561"/>
    </source>
</evidence>
<dbReference type="EMBL" id="NPDU01000028">
    <property type="protein sequence ID" value="PJZ61636.1"/>
    <property type="molecule type" value="Genomic_DNA"/>
</dbReference>
<keyword evidence="6" id="KW-0560">Oxidoreductase</keyword>
<evidence type="ECO:0000256" key="11">
    <source>
        <dbReference type="ARBA" id="ARBA00038856"/>
    </source>
</evidence>
<evidence type="ECO:0000256" key="14">
    <source>
        <dbReference type="ARBA" id="ARBA00049744"/>
    </source>
</evidence>
<dbReference type="SUPFAM" id="SSF53474">
    <property type="entry name" value="alpha/beta-Hydrolases"/>
    <property type="match status" value="1"/>
</dbReference>
<dbReference type="GO" id="GO:0016995">
    <property type="term" value="F:cholesterol oxidase activity"/>
    <property type="evidence" value="ECO:0007669"/>
    <property type="project" value="UniProtKB-EC"/>
</dbReference>
<evidence type="ECO:0000256" key="8">
    <source>
        <dbReference type="ARBA" id="ARBA00023166"/>
    </source>
</evidence>
<keyword evidence="9" id="KW-0753">Steroid metabolism</keyword>
<evidence type="ECO:0000259" key="17">
    <source>
        <dbReference type="Pfam" id="PF00732"/>
    </source>
</evidence>
<comment type="cofactor">
    <cofactor evidence="1">
        <name>FAD</name>
        <dbReference type="ChEBI" id="CHEBI:57692"/>
    </cofactor>
</comment>
<evidence type="ECO:0000256" key="4">
    <source>
        <dbReference type="ARBA" id="ARBA00022630"/>
    </source>
</evidence>
<feature type="domain" description="Glucose-methanol-choline oxidoreductase C-terminal" evidence="18">
    <location>
        <begin position="487"/>
        <end position="547"/>
    </location>
</feature>
<evidence type="ECO:0000256" key="1">
    <source>
        <dbReference type="ARBA" id="ARBA00001974"/>
    </source>
</evidence>
<keyword evidence="7" id="KW-0443">Lipid metabolism</keyword>
<dbReference type="RefSeq" id="WP_100787100.1">
    <property type="nucleotide sequence ID" value="NZ_NPDU01000028.1"/>
</dbReference>
<dbReference type="Proteomes" id="UP000232149">
    <property type="component" value="Unassembled WGS sequence"/>
</dbReference>